<protein>
    <recommendedName>
        <fullName evidence="3">Ribbon-helix-helix domain-containing protein</fullName>
    </recommendedName>
</protein>
<dbReference type="OrthoDB" id="2990676at2"/>
<reference evidence="1 2" key="1">
    <citation type="submission" date="2018-11" db="EMBL/GenBank/DDBJ databases">
        <title>Phylogenetic determinants of toxin gene distribution in genomes of Brevibacillus laterosporus.</title>
        <authorList>
            <person name="Glare T.R."/>
            <person name="Durrant A."/>
            <person name="Berry C."/>
            <person name="Palma L."/>
            <person name="Ormskirk M."/>
            <person name="Cox M.O."/>
        </authorList>
    </citation>
    <scope>NUCLEOTIDE SEQUENCE [LARGE SCALE GENOMIC DNA]</scope>
    <source>
        <strain evidence="1 2">1821L</strain>
        <plasmid evidence="1 2">p1821L02</plasmid>
    </source>
</reference>
<geneLocation type="plasmid" evidence="1 2">
    <name>p1821L02</name>
</geneLocation>
<keyword evidence="2" id="KW-1185">Reference proteome</keyword>
<sequence>MDTKQWVPIRKVRSDKKIRVNPSLNTDTHNKLEQLALSCEMTKTKLAEEILKLSLNSPDIVRYLQTKYNKNPRHKINPVIVDKRVQYMYFD</sequence>
<dbReference type="AlphaFoldDB" id="A0A518V243"/>
<keyword evidence="1" id="KW-0614">Plasmid</keyword>
<proteinExistence type="predicted"/>
<name>A0A518V243_BRELA</name>
<accession>A0A518V243</accession>
<dbReference type="Proteomes" id="UP000319432">
    <property type="component" value="Plasmid p1821L02"/>
</dbReference>
<organism evidence="1 2">
    <name type="scientific">Brevibacillus laterosporus</name>
    <name type="common">Bacillus laterosporus</name>
    <dbReference type="NCBI Taxonomy" id="1465"/>
    <lineage>
        <taxon>Bacteria</taxon>
        <taxon>Bacillati</taxon>
        <taxon>Bacillota</taxon>
        <taxon>Bacilli</taxon>
        <taxon>Bacillales</taxon>
        <taxon>Paenibacillaceae</taxon>
        <taxon>Brevibacillus</taxon>
    </lineage>
</organism>
<gene>
    <name evidence="1" type="ORF">EEL30_00765</name>
</gene>
<evidence type="ECO:0008006" key="3">
    <source>
        <dbReference type="Google" id="ProtNLM"/>
    </source>
</evidence>
<evidence type="ECO:0000313" key="1">
    <source>
        <dbReference type="EMBL" id="QDX91044.1"/>
    </source>
</evidence>
<evidence type="ECO:0000313" key="2">
    <source>
        <dbReference type="Proteomes" id="UP000319432"/>
    </source>
</evidence>
<dbReference type="EMBL" id="CP033462">
    <property type="protein sequence ID" value="QDX91044.1"/>
    <property type="molecule type" value="Genomic_DNA"/>
</dbReference>